<evidence type="ECO:0000256" key="1">
    <source>
        <dbReference type="SAM" id="Coils"/>
    </source>
</evidence>
<dbReference type="EMBL" id="WHUW01000145">
    <property type="protein sequence ID" value="KAF8421139.1"/>
    <property type="molecule type" value="Genomic_DNA"/>
</dbReference>
<evidence type="ECO:0000313" key="2">
    <source>
        <dbReference type="EMBL" id="KAF8421139.1"/>
    </source>
</evidence>
<gene>
    <name evidence="2" type="ORF">L210DRAFT_598255</name>
</gene>
<keyword evidence="3" id="KW-1185">Reference proteome</keyword>
<proteinExistence type="predicted"/>
<dbReference type="Proteomes" id="UP001194468">
    <property type="component" value="Unassembled WGS sequence"/>
</dbReference>
<name>A0AAD4BE03_BOLED</name>
<dbReference type="AlphaFoldDB" id="A0AAD4BE03"/>
<comment type="caution">
    <text evidence="2">The sequence shown here is derived from an EMBL/GenBank/DDBJ whole genome shotgun (WGS) entry which is preliminary data.</text>
</comment>
<organism evidence="2 3">
    <name type="scientific">Boletus edulis BED1</name>
    <dbReference type="NCBI Taxonomy" id="1328754"/>
    <lineage>
        <taxon>Eukaryota</taxon>
        <taxon>Fungi</taxon>
        <taxon>Dikarya</taxon>
        <taxon>Basidiomycota</taxon>
        <taxon>Agaricomycotina</taxon>
        <taxon>Agaricomycetes</taxon>
        <taxon>Agaricomycetidae</taxon>
        <taxon>Boletales</taxon>
        <taxon>Boletineae</taxon>
        <taxon>Boletaceae</taxon>
        <taxon>Boletoideae</taxon>
        <taxon>Boletus</taxon>
    </lineage>
</organism>
<reference evidence="2" key="2">
    <citation type="journal article" date="2020" name="Nat. Commun.">
        <title>Large-scale genome sequencing of mycorrhizal fungi provides insights into the early evolution of symbiotic traits.</title>
        <authorList>
            <person name="Miyauchi S."/>
            <person name="Kiss E."/>
            <person name="Kuo A."/>
            <person name="Drula E."/>
            <person name="Kohler A."/>
            <person name="Sanchez-Garcia M."/>
            <person name="Morin E."/>
            <person name="Andreopoulos B."/>
            <person name="Barry K.W."/>
            <person name="Bonito G."/>
            <person name="Buee M."/>
            <person name="Carver A."/>
            <person name="Chen C."/>
            <person name="Cichocki N."/>
            <person name="Clum A."/>
            <person name="Culley D."/>
            <person name="Crous P.W."/>
            <person name="Fauchery L."/>
            <person name="Girlanda M."/>
            <person name="Hayes R.D."/>
            <person name="Keri Z."/>
            <person name="LaButti K."/>
            <person name="Lipzen A."/>
            <person name="Lombard V."/>
            <person name="Magnuson J."/>
            <person name="Maillard F."/>
            <person name="Murat C."/>
            <person name="Nolan M."/>
            <person name="Ohm R.A."/>
            <person name="Pangilinan J."/>
            <person name="Pereira M.F."/>
            <person name="Perotto S."/>
            <person name="Peter M."/>
            <person name="Pfister S."/>
            <person name="Riley R."/>
            <person name="Sitrit Y."/>
            <person name="Stielow J.B."/>
            <person name="Szollosi G."/>
            <person name="Zifcakova L."/>
            <person name="Stursova M."/>
            <person name="Spatafora J.W."/>
            <person name="Tedersoo L."/>
            <person name="Vaario L.M."/>
            <person name="Yamada A."/>
            <person name="Yan M."/>
            <person name="Wang P."/>
            <person name="Xu J."/>
            <person name="Bruns T."/>
            <person name="Baldrian P."/>
            <person name="Vilgalys R."/>
            <person name="Dunand C."/>
            <person name="Henrissat B."/>
            <person name="Grigoriev I.V."/>
            <person name="Hibbett D."/>
            <person name="Nagy L.G."/>
            <person name="Martin F.M."/>
        </authorList>
    </citation>
    <scope>NUCLEOTIDE SEQUENCE</scope>
    <source>
        <strain evidence="2">BED1</strain>
    </source>
</reference>
<sequence length="127" mass="14666">MSPTDSANAIFPIDLGNAAAFDQNVFPLTYYKQEGNLNKGNFLIKATLEEMEKIREQGIDLNKNLDFIYDTRLNVEALKADKERLQDNRKTSRNLYLQTKNTSEKIRREDNVRVVPSTRMHMVDGKL</sequence>
<keyword evidence="1" id="KW-0175">Coiled coil</keyword>
<evidence type="ECO:0000313" key="3">
    <source>
        <dbReference type="Proteomes" id="UP001194468"/>
    </source>
</evidence>
<reference evidence="2" key="1">
    <citation type="submission" date="2019-10" db="EMBL/GenBank/DDBJ databases">
        <authorList>
            <consortium name="DOE Joint Genome Institute"/>
            <person name="Kuo A."/>
            <person name="Miyauchi S."/>
            <person name="Kiss E."/>
            <person name="Drula E."/>
            <person name="Kohler A."/>
            <person name="Sanchez-Garcia M."/>
            <person name="Andreopoulos B."/>
            <person name="Barry K.W."/>
            <person name="Bonito G."/>
            <person name="Buee M."/>
            <person name="Carver A."/>
            <person name="Chen C."/>
            <person name="Cichocki N."/>
            <person name="Clum A."/>
            <person name="Culley D."/>
            <person name="Crous P.W."/>
            <person name="Fauchery L."/>
            <person name="Girlanda M."/>
            <person name="Hayes R."/>
            <person name="Keri Z."/>
            <person name="LaButti K."/>
            <person name="Lipzen A."/>
            <person name="Lombard V."/>
            <person name="Magnuson J."/>
            <person name="Maillard F."/>
            <person name="Morin E."/>
            <person name="Murat C."/>
            <person name="Nolan M."/>
            <person name="Ohm R."/>
            <person name="Pangilinan J."/>
            <person name="Pereira M."/>
            <person name="Perotto S."/>
            <person name="Peter M."/>
            <person name="Riley R."/>
            <person name="Sitrit Y."/>
            <person name="Stielow B."/>
            <person name="Szollosi G."/>
            <person name="Zifcakova L."/>
            <person name="Stursova M."/>
            <person name="Spatafora J.W."/>
            <person name="Tedersoo L."/>
            <person name="Vaario L.-M."/>
            <person name="Yamada A."/>
            <person name="Yan M."/>
            <person name="Wang P."/>
            <person name="Xu J."/>
            <person name="Bruns T."/>
            <person name="Baldrian P."/>
            <person name="Vilgalys R."/>
            <person name="Henrissat B."/>
            <person name="Grigoriev I.V."/>
            <person name="Hibbett D."/>
            <person name="Nagy L.G."/>
            <person name="Martin F.M."/>
        </authorList>
    </citation>
    <scope>NUCLEOTIDE SEQUENCE</scope>
    <source>
        <strain evidence="2">BED1</strain>
    </source>
</reference>
<feature type="coiled-coil region" evidence="1">
    <location>
        <begin position="68"/>
        <end position="95"/>
    </location>
</feature>
<protein>
    <submittedName>
        <fullName evidence="2">Uncharacterized protein</fullName>
    </submittedName>
</protein>
<accession>A0AAD4BE03</accession>